<dbReference type="Gene3D" id="3.40.190.10">
    <property type="entry name" value="Periplasmic binding protein-like II"/>
    <property type="match status" value="2"/>
</dbReference>
<keyword evidence="7" id="KW-1185">Reference proteome</keyword>
<dbReference type="Proteomes" id="UP000343317">
    <property type="component" value="Unassembled WGS sequence"/>
</dbReference>
<evidence type="ECO:0000256" key="2">
    <source>
        <dbReference type="ARBA" id="ARBA00023015"/>
    </source>
</evidence>
<dbReference type="InterPro" id="IPR036388">
    <property type="entry name" value="WH-like_DNA-bd_sf"/>
</dbReference>
<dbReference type="GO" id="GO:0003700">
    <property type="term" value="F:DNA-binding transcription factor activity"/>
    <property type="evidence" value="ECO:0007669"/>
    <property type="project" value="InterPro"/>
</dbReference>
<evidence type="ECO:0000313" key="7">
    <source>
        <dbReference type="Proteomes" id="UP000343317"/>
    </source>
</evidence>
<evidence type="ECO:0000256" key="4">
    <source>
        <dbReference type="ARBA" id="ARBA00023163"/>
    </source>
</evidence>
<gene>
    <name evidence="6" type="ORF">PHO31112_04944</name>
</gene>
<reference evidence="6 7" key="1">
    <citation type="submission" date="2019-08" db="EMBL/GenBank/DDBJ databases">
        <authorList>
            <person name="Peeters C."/>
        </authorList>
    </citation>
    <scope>NUCLEOTIDE SEQUENCE [LARGE SCALE GENOMIC DNA]</scope>
    <source>
        <strain evidence="6 7">LMG 31112</strain>
    </source>
</reference>
<dbReference type="SUPFAM" id="SSF46785">
    <property type="entry name" value="Winged helix' DNA-binding domain"/>
    <property type="match status" value="1"/>
</dbReference>
<feature type="domain" description="HTH lysR-type" evidence="5">
    <location>
        <begin position="4"/>
        <end position="61"/>
    </location>
</feature>
<accession>A0A5E4Z1V2</accession>
<sequence>MQNVDLNLLTSLDVLLTERSVTKAARRLGLSPSAMSRALSRLRVATGDPLLVQAGRSLVPTAYAEQLTEHVHELARNARAVLQPVNNTLDVSTLERTFTIRANDGFVDLVGASLMAAIAQAAPHVRICFVPKRDKEVQPLREGMIDLEVGVIGTKAPELKTRLLFQDRFVGICRTGHPLLSKPGVTVERYASCLHVVVSRKREFSGPVDDALDQLGLRRTVVLVVPAYTNAMQIVRHSDLIGLVPRSCLGIEALNDTSVSTAIQHFDLPVQTHPIKVSAIWHPRLHADPAHRWLRETILTVCKNARGTRTAL</sequence>
<evidence type="ECO:0000256" key="3">
    <source>
        <dbReference type="ARBA" id="ARBA00023125"/>
    </source>
</evidence>
<dbReference type="RefSeq" id="WP_150623956.1">
    <property type="nucleotide sequence ID" value="NZ_CABPSM010000023.1"/>
</dbReference>
<dbReference type="SUPFAM" id="SSF53850">
    <property type="entry name" value="Periplasmic binding protein-like II"/>
    <property type="match status" value="1"/>
</dbReference>
<name>A0A5E4Z1V2_9BURK</name>
<dbReference type="GO" id="GO:0003677">
    <property type="term" value="F:DNA binding"/>
    <property type="evidence" value="ECO:0007669"/>
    <property type="project" value="UniProtKB-KW"/>
</dbReference>
<evidence type="ECO:0000256" key="1">
    <source>
        <dbReference type="ARBA" id="ARBA00009437"/>
    </source>
</evidence>
<dbReference type="Pfam" id="PF00126">
    <property type="entry name" value="HTH_1"/>
    <property type="match status" value="1"/>
</dbReference>
<dbReference type="InterPro" id="IPR005119">
    <property type="entry name" value="LysR_subst-bd"/>
</dbReference>
<dbReference type="InterPro" id="IPR000847">
    <property type="entry name" value="LysR_HTH_N"/>
</dbReference>
<organism evidence="6 7">
    <name type="scientific">Pandoraea horticolens</name>
    <dbReference type="NCBI Taxonomy" id="2508298"/>
    <lineage>
        <taxon>Bacteria</taxon>
        <taxon>Pseudomonadati</taxon>
        <taxon>Pseudomonadota</taxon>
        <taxon>Betaproteobacteria</taxon>
        <taxon>Burkholderiales</taxon>
        <taxon>Burkholderiaceae</taxon>
        <taxon>Pandoraea</taxon>
    </lineage>
</organism>
<dbReference type="EMBL" id="CABPSM010000023">
    <property type="protein sequence ID" value="VVE54662.1"/>
    <property type="molecule type" value="Genomic_DNA"/>
</dbReference>
<dbReference type="PANTHER" id="PTHR30118">
    <property type="entry name" value="HTH-TYPE TRANSCRIPTIONAL REGULATOR LEUO-RELATED"/>
    <property type="match status" value="1"/>
</dbReference>
<dbReference type="Pfam" id="PF03466">
    <property type="entry name" value="LysR_substrate"/>
    <property type="match status" value="1"/>
</dbReference>
<dbReference type="PANTHER" id="PTHR30118:SF15">
    <property type="entry name" value="TRANSCRIPTIONAL REGULATORY PROTEIN"/>
    <property type="match status" value="1"/>
</dbReference>
<dbReference type="CDD" id="cd08460">
    <property type="entry name" value="PBP2_DntR_like_1"/>
    <property type="match status" value="1"/>
</dbReference>
<protein>
    <submittedName>
        <fullName evidence="6">LysR family transcriptional regulator</fullName>
    </submittedName>
</protein>
<evidence type="ECO:0000259" key="5">
    <source>
        <dbReference type="PROSITE" id="PS50931"/>
    </source>
</evidence>
<evidence type="ECO:0000313" key="6">
    <source>
        <dbReference type="EMBL" id="VVE54662.1"/>
    </source>
</evidence>
<dbReference type="InterPro" id="IPR050389">
    <property type="entry name" value="LysR-type_TF"/>
</dbReference>
<dbReference type="PROSITE" id="PS50931">
    <property type="entry name" value="HTH_LYSR"/>
    <property type="match status" value="1"/>
</dbReference>
<dbReference type="Gene3D" id="1.10.10.10">
    <property type="entry name" value="Winged helix-like DNA-binding domain superfamily/Winged helix DNA-binding domain"/>
    <property type="match status" value="1"/>
</dbReference>
<comment type="similarity">
    <text evidence="1">Belongs to the LysR transcriptional regulatory family.</text>
</comment>
<proteinExistence type="inferred from homology"/>
<keyword evidence="3" id="KW-0238">DNA-binding</keyword>
<dbReference type="AlphaFoldDB" id="A0A5E4Z1V2"/>
<keyword evidence="4" id="KW-0804">Transcription</keyword>
<dbReference type="InterPro" id="IPR036390">
    <property type="entry name" value="WH_DNA-bd_sf"/>
</dbReference>
<keyword evidence="2" id="KW-0805">Transcription regulation</keyword>